<dbReference type="PANTHER" id="PTHR45453">
    <property type="entry name" value="PHOSPHATE REGULON SENSOR PROTEIN PHOR"/>
    <property type="match status" value="1"/>
</dbReference>
<evidence type="ECO:0000313" key="11">
    <source>
        <dbReference type="EMBL" id="HIU09992.1"/>
    </source>
</evidence>
<evidence type="ECO:0000256" key="3">
    <source>
        <dbReference type="ARBA" id="ARBA00012438"/>
    </source>
</evidence>
<dbReference type="Proteomes" id="UP000824124">
    <property type="component" value="Unassembled WGS sequence"/>
</dbReference>
<accession>A0A9D1KXF3</accession>
<keyword evidence="4" id="KW-0597">Phosphoprotein</keyword>
<dbReference type="InterPro" id="IPR003661">
    <property type="entry name" value="HisK_dim/P_dom"/>
</dbReference>
<protein>
    <recommendedName>
        <fullName evidence="3">histidine kinase</fullName>
        <ecNumber evidence="3">2.7.13.3</ecNumber>
    </recommendedName>
</protein>
<reference evidence="11" key="2">
    <citation type="journal article" date="2021" name="PeerJ">
        <title>Extensive microbial diversity within the chicken gut microbiome revealed by metagenomics and culture.</title>
        <authorList>
            <person name="Gilroy R."/>
            <person name="Ravi A."/>
            <person name="Getino M."/>
            <person name="Pursley I."/>
            <person name="Horton D.L."/>
            <person name="Alikhan N.F."/>
            <person name="Baker D."/>
            <person name="Gharbi K."/>
            <person name="Hall N."/>
            <person name="Watson M."/>
            <person name="Adriaenssens E.M."/>
            <person name="Foster-Nyarko E."/>
            <person name="Jarju S."/>
            <person name="Secka A."/>
            <person name="Antonio M."/>
            <person name="Oren A."/>
            <person name="Chaudhuri R.R."/>
            <person name="La Ragione R."/>
            <person name="Hildebrand F."/>
            <person name="Pallen M.J."/>
        </authorList>
    </citation>
    <scope>NUCLEOTIDE SEQUENCE</scope>
    <source>
        <strain evidence="11">2830</strain>
    </source>
</reference>
<dbReference type="PANTHER" id="PTHR45453:SF1">
    <property type="entry name" value="PHOSPHATE REGULON SENSOR PROTEIN PHOR"/>
    <property type="match status" value="1"/>
</dbReference>
<organism evidence="11 12">
    <name type="scientific">Candidatus Avidehalobacter gallistercoris</name>
    <dbReference type="NCBI Taxonomy" id="2840694"/>
    <lineage>
        <taxon>Bacteria</taxon>
        <taxon>Bacillati</taxon>
        <taxon>Bacillota</taxon>
        <taxon>Clostridia</taxon>
        <taxon>Eubacteriales</taxon>
        <taxon>Peptococcaceae</taxon>
        <taxon>Peptococcaceae incertae sedis</taxon>
        <taxon>Candidatus Avidehalobacter</taxon>
    </lineage>
</organism>
<comment type="subcellular location">
    <subcellularLocation>
        <location evidence="2">Membrane</location>
    </subcellularLocation>
</comment>
<keyword evidence="9" id="KW-0812">Transmembrane</keyword>
<evidence type="ECO:0000256" key="1">
    <source>
        <dbReference type="ARBA" id="ARBA00000085"/>
    </source>
</evidence>
<gene>
    <name evidence="11" type="ORF">IAB00_01870</name>
</gene>
<dbReference type="CDD" id="cd00082">
    <property type="entry name" value="HisKA"/>
    <property type="match status" value="1"/>
</dbReference>
<feature type="domain" description="Histidine kinase" evidence="10">
    <location>
        <begin position="110"/>
        <end position="325"/>
    </location>
</feature>
<sequence length="325" mass="35629">MAKKLFWLFVLVGVCFGAAGAALSAVLLTQQAYAPWLSLLLGLLLFAALLLLAKRLSAWLLSPLVDMAKDLDELEKNAPYPELLPFIETLRRQQVQKDENLRQRQEFSANVSHELKTPLTSISGYAEMIETGIAKDEDVKEFAGKIHAEAGRLIDLIRDIIKLSELDEAEPGEEMQPLSILPIAQDTAGMLAFNAEKAGVDISVSGCYAQVLGRRELLEELIYNLCDNAIRYNRPGGFVRVSVTEDASSVILSVADNGIGIPPEHQERIFERFYRADKSRSKSSGGTGLGLAIVKHIVIQHGAELKLESAEGKGTTISVLFPRIS</sequence>
<dbReference type="AlphaFoldDB" id="A0A9D1KXF3"/>
<dbReference type="InterPro" id="IPR005467">
    <property type="entry name" value="His_kinase_dom"/>
</dbReference>
<dbReference type="EMBL" id="DVMH01000012">
    <property type="protein sequence ID" value="HIU09992.1"/>
    <property type="molecule type" value="Genomic_DNA"/>
</dbReference>
<dbReference type="GO" id="GO:0004721">
    <property type="term" value="F:phosphoprotein phosphatase activity"/>
    <property type="evidence" value="ECO:0007669"/>
    <property type="project" value="TreeGrafter"/>
</dbReference>
<evidence type="ECO:0000313" key="12">
    <source>
        <dbReference type="Proteomes" id="UP000824124"/>
    </source>
</evidence>
<name>A0A9D1KXF3_9FIRM</name>
<dbReference type="SMART" id="SM00388">
    <property type="entry name" value="HisKA"/>
    <property type="match status" value="1"/>
</dbReference>
<keyword evidence="7" id="KW-0902">Two-component regulatory system</keyword>
<evidence type="ECO:0000259" key="10">
    <source>
        <dbReference type="PROSITE" id="PS50109"/>
    </source>
</evidence>
<evidence type="ECO:0000256" key="9">
    <source>
        <dbReference type="SAM" id="Phobius"/>
    </source>
</evidence>
<dbReference type="GO" id="GO:0016036">
    <property type="term" value="P:cellular response to phosphate starvation"/>
    <property type="evidence" value="ECO:0007669"/>
    <property type="project" value="TreeGrafter"/>
</dbReference>
<comment type="catalytic activity">
    <reaction evidence="1">
        <text>ATP + protein L-histidine = ADP + protein N-phospho-L-histidine.</text>
        <dbReference type="EC" id="2.7.13.3"/>
    </reaction>
</comment>
<dbReference type="InterPro" id="IPR003594">
    <property type="entry name" value="HATPase_dom"/>
</dbReference>
<dbReference type="Pfam" id="PF02518">
    <property type="entry name" value="HATPase_c"/>
    <property type="match status" value="1"/>
</dbReference>
<dbReference type="CDD" id="cd00075">
    <property type="entry name" value="HATPase"/>
    <property type="match status" value="1"/>
</dbReference>
<dbReference type="InterPro" id="IPR036890">
    <property type="entry name" value="HATPase_C_sf"/>
</dbReference>
<dbReference type="EC" id="2.7.13.3" evidence="3"/>
<reference evidence="11" key="1">
    <citation type="submission" date="2020-10" db="EMBL/GenBank/DDBJ databases">
        <authorList>
            <person name="Gilroy R."/>
        </authorList>
    </citation>
    <scope>NUCLEOTIDE SEQUENCE</scope>
    <source>
        <strain evidence="11">2830</strain>
    </source>
</reference>
<evidence type="ECO:0000256" key="7">
    <source>
        <dbReference type="ARBA" id="ARBA00023012"/>
    </source>
</evidence>
<keyword evidence="6" id="KW-0418">Kinase</keyword>
<dbReference type="FunFam" id="1.10.287.130:FF:000001">
    <property type="entry name" value="Two-component sensor histidine kinase"/>
    <property type="match status" value="1"/>
</dbReference>
<evidence type="ECO:0000256" key="2">
    <source>
        <dbReference type="ARBA" id="ARBA00004370"/>
    </source>
</evidence>
<comment type="caution">
    <text evidence="11">The sequence shown here is derived from an EMBL/GenBank/DDBJ whole genome shotgun (WGS) entry which is preliminary data.</text>
</comment>
<dbReference type="Gene3D" id="3.30.565.10">
    <property type="entry name" value="Histidine kinase-like ATPase, C-terminal domain"/>
    <property type="match status" value="1"/>
</dbReference>
<dbReference type="SUPFAM" id="SSF55874">
    <property type="entry name" value="ATPase domain of HSP90 chaperone/DNA topoisomerase II/histidine kinase"/>
    <property type="match status" value="1"/>
</dbReference>
<dbReference type="GO" id="GO:0005886">
    <property type="term" value="C:plasma membrane"/>
    <property type="evidence" value="ECO:0007669"/>
    <property type="project" value="TreeGrafter"/>
</dbReference>
<evidence type="ECO:0000256" key="5">
    <source>
        <dbReference type="ARBA" id="ARBA00022679"/>
    </source>
</evidence>
<dbReference type="SMART" id="SM00387">
    <property type="entry name" value="HATPase_c"/>
    <property type="match status" value="1"/>
</dbReference>
<feature type="transmembrane region" description="Helical" evidence="9">
    <location>
        <begin position="34"/>
        <end position="53"/>
    </location>
</feature>
<keyword evidence="9" id="KW-1133">Transmembrane helix</keyword>
<dbReference type="Pfam" id="PF00512">
    <property type="entry name" value="HisKA"/>
    <property type="match status" value="1"/>
</dbReference>
<dbReference type="InterPro" id="IPR050351">
    <property type="entry name" value="BphY/WalK/GraS-like"/>
</dbReference>
<evidence type="ECO:0000256" key="6">
    <source>
        <dbReference type="ARBA" id="ARBA00022777"/>
    </source>
</evidence>
<dbReference type="GO" id="GO:0000155">
    <property type="term" value="F:phosphorelay sensor kinase activity"/>
    <property type="evidence" value="ECO:0007669"/>
    <property type="project" value="InterPro"/>
</dbReference>
<keyword evidence="5" id="KW-0808">Transferase</keyword>
<evidence type="ECO:0000256" key="4">
    <source>
        <dbReference type="ARBA" id="ARBA00022553"/>
    </source>
</evidence>
<dbReference type="FunFam" id="3.30.565.10:FF:000006">
    <property type="entry name" value="Sensor histidine kinase WalK"/>
    <property type="match status" value="1"/>
</dbReference>
<proteinExistence type="predicted"/>
<dbReference type="InterPro" id="IPR036097">
    <property type="entry name" value="HisK_dim/P_sf"/>
</dbReference>
<dbReference type="SUPFAM" id="SSF47384">
    <property type="entry name" value="Homodimeric domain of signal transducing histidine kinase"/>
    <property type="match status" value="1"/>
</dbReference>
<dbReference type="Gene3D" id="1.10.287.130">
    <property type="match status" value="1"/>
</dbReference>
<keyword evidence="8 9" id="KW-0472">Membrane</keyword>
<dbReference type="InterPro" id="IPR004358">
    <property type="entry name" value="Sig_transdc_His_kin-like_C"/>
</dbReference>
<evidence type="ECO:0000256" key="8">
    <source>
        <dbReference type="ARBA" id="ARBA00023136"/>
    </source>
</evidence>
<dbReference type="PROSITE" id="PS50109">
    <property type="entry name" value="HIS_KIN"/>
    <property type="match status" value="1"/>
</dbReference>
<dbReference type="PRINTS" id="PR00344">
    <property type="entry name" value="BCTRLSENSOR"/>
</dbReference>